<dbReference type="AlphaFoldDB" id="A0A0A0DHU4"/>
<dbReference type="STRING" id="176090.SSIN_0868"/>
<reference evidence="1 2" key="1">
    <citation type="submission" date="2014-06" db="EMBL/GenBank/DDBJ databases">
        <authorList>
            <person name="Teng J.L."/>
            <person name="Huang Y."/>
            <person name="Tse H."/>
            <person name="Lau S.K."/>
            <person name="Woo P.C."/>
        </authorList>
    </citation>
    <scope>NUCLEOTIDE SEQUENCE [LARGE SCALE GENOMIC DNA]</scope>
    <source>
        <strain evidence="1 2">HKU4</strain>
    </source>
</reference>
<name>A0A0A0DHU4_9STRE</name>
<proteinExistence type="predicted"/>
<organism evidence="1 2">
    <name type="scientific">Streptococcus sinensis</name>
    <dbReference type="NCBI Taxonomy" id="176090"/>
    <lineage>
        <taxon>Bacteria</taxon>
        <taxon>Bacillati</taxon>
        <taxon>Bacillota</taxon>
        <taxon>Bacilli</taxon>
        <taxon>Lactobacillales</taxon>
        <taxon>Streptococcaceae</taxon>
        <taxon>Streptococcus</taxon>
    </lineage>
</organism>
<dbReference type="RefSeq" id="WP_037616162.1">
    <property type="nucleotide sequence ID" value="NZ_JPEN01000055.1"/>
</dbReference>
<protein>
    <submittedName>
        <fullName evidence="1">Competence-specific sigma factor ComX</fullName>
    </submittedName>
</protein>
<dbReference type="Proteomes" id="UP000030019">
    <property type="component" value="Unassembled WGS sequence"/>
</dbReference>
<dbReference type="PATRIC" id="fig|176090.4.peg.861"/>
<keyword evidence="2" id="KW-1185">Reference proteome</keyword>
<evidence type="ECO:0000313" key="1">
    <source>
        <dbReference type="EMBL" id="KGM37423.1"/>
    </source>
</evidence>
<accession>A0A0A0DHU4</accession>
<dbReference type="eggNOG" id="COG1595">
    <property type="taxonomic scope" value="Bacteria"/>
</dbReference>
<gene>
    <name evidence="1" type="ORF">SSIN_0868</name>
</gene>
<dbReference type="EMBL" id="JPEN01000055">
    <property type="protein sequence ID" value="KGM37423.1"/>
    <property type="molecule type" value="Genomic_DNA"/>
</dbReference>
<sequence>MKFKSSYEKVKWIVRKCQKEYYLHLWESSDWEQEGMLVLYELQLSQEGIEHDEEKLYRYFKTKFRNHIHDLIRKQESQKRKLDKQSYEEVSEIGHKLKAREMFLDELVAFRELIAGFKAGLDPLGLNNYQRLIGNERFQGRKAMLRDLKEHLKEFRNNAIL</sequence>
<comment type="caution">
    <text evidence="1">The sequence shown here is derived from an EMBL/GenBank/DDBJ whole genome shotgun (WGS) entry which is preliminary data.</text>
</comment>
<evidence type="ECO:0000313" key="2">
    <source>
        <dbReference type="Proteomes" id="UP000030019"/>
    </source>
</evidence>